<keyword evidence="4" id="KW-1185">Reference proteome</keyword>
<comment type="caution">
    <text evidence="3">The sequence shown here is derived from an EMBL/GenBank/DDBJ whole genome shotgun (WGS) entry which is preliminary data.</text>
</comment>
<feature type="domain" description="DUF2231" evidence="2">
    <location>
        <begin position="6"/>
        <end position="159"/>
    </location>
</feature>
<feature type="transmembrane region" description="Helical" evidence="1">
    <location>
        <begin position="127"/>
        <end position="147"/>
    </location>
</feature>
<evidence type="ECO:0000256" key="1">
    <source>
        <dbReference type="SAM" id="Phobius"/>
    </source>
</evidence>
<name>A0ABX1SGC8_9PSEU</name>
<feature type="transmembrane region" description="Helical" evidence="1">
    <location>
        <begin position="12"/>
        <end position="33"/>
    </location>
</feature>
<organism evidence="3 4">
    <name type="scientific">Pseudonocardia acidicola</name>
    <dbReference type="NCBI Taxonomy" id="2724939"/>
    <lineage>
        <taxon>Bacteria</taxon>
        <taxon>Bacillati</taxon>
        <taxon>Actinomycetota</taxon>
        <taxon>Actinomycetes</taxon>
        <taxon>Pseudonocardiales</taxon>
        <taxon>Pseudonocardiaceae</taxon>
        <taxon>Pseudonocardia</taxon>
    </lineage>
</organism>
<evidence type="ECO:0000313" key="3">
    <source>
        <dbReference type="EMBL" id="NMH99612.1"/>
    </source>
</evidence>
<proteinExistence type="predicted"/>
<keyword evidence="1" id="KW-0812">Transmembrane</keyword>
<reference evidence="3 4" key="1">
    <citation type="submission" date="2020-04" db="EMBL/GenBank/DDBJ databases">
        <authorList>
            <person name="Klaysubun C."/>
            <person name="Duangmal K."/>
            <person name="Lipun K."/>
        </authorList>
    </citation>
    <scope>NUCLEOTIDE SEQUENCE [LARGE SCALE GENOMIC DNA]</scope>
    <source>
        <strain evidence="3 4">K10HN5</strain>
    </source>
</reference>
<dbReference type="EMBL" id="JAAXLA010000039">
    <property type="protein sequence ID" value="NMH99612.1"/>
    <property type="molecule type" value="Genomic_DNA"/>
</dbReference>
<dbReference type="InterPro" id="IPR019251">
    <property type="entry name" value="DUF2231_TM"/>
</dbReference>
<sequence length="160" mass="16366">MILIGGIPAHPLIIHCVVVLLPLAALGAIVIAVRPAWRRSLGVPLALITLVAVAAVPVAVLTGEQLQTALNGGGPLVLEHARRAHMLLPYAVAFGVLVLVTVGAGWRADRTTEPGNGGLVWRRTTTIAGVLAAVLGVVVAGLVVWIGDAGATAVWQGVVR</sequence>
<dbReference type="Proteomes" id="UP000820669">
    <property type="component" value="Unassembled WGS sequence"/>
</dbReference>
<keyword evidence="1" id="KW-0472">Membrane</keyword>
<feature type="transmembrane region" description="Helical" evidence="1">
    <location>
        <begin position="45"/>
        <end position="66"/>
    </location>
</feature>
<dbReference type="Pfam" id="PF09990">
    <property type="entry name" value="DUF2231"/>
    <property type="match status" value="1"/>
</dbReference>
<evidence type="ECO:0000259" key="2">
    <source>
        <dbReference type="Pfam" id="PF09990"/>
    </source>
</evidence>
<keyword evidence="1" id="KW-1133">Transmembrane helix</keyword>
<gene>
    <name evidence="3" type="ORF">HF526_20170</name>
</gene>
<evidence type="ECO:0000313" key="4">
    <source>
        <dbReference type="Proteomes" id="UP000820669"/>
    </source>
</evidence>
<accession>A0ABX1SGC8</accession>
<protein>
    <recommendedName>
        <fullName evidence="2">DUF2231 domain-containing protein</fullName>
    </recommendedName>
</protein>
<dbReference type="RefSeq" id="WP_169383099.1">
    <property type="nucleotide sequence ID" value="NZ_JAAXLA010000039.1"/>
</dbReference>
<feature type="transmembrane region" description="Helical" evidence="1">
    <location>
        <begin position="86"/>
        <end position="106"/>
    </location>
</feature>